<comment type="cofactor">
    <cofactor evidence="1">
        <name>heme</name>
        <dbReference type="ChEBI" id="CHEBI:30413"/>
    </cofactor>
</comment>
<dbReference type="InterPro" id="IPR036396">
    <property type="entry name" value="Cyt_P450_sf"/>
</dbReference>
<keyword evidence="11" id="KW-0472">Membrane</keyword>
<evidence type="ECO:0000313" key="12">
    <source>
        <dbReference type="EMBL" id="KAE8683726.1"/>
    </source>
</evidence>
<sequence length="282" mass="31563">MADPKEARTVPETTGSQRQNMLPAFYQSCSGMKNKWEKIMSTEGCSEIDAWPYLVNMTRDVISRAAFGSSFEEGSRILNYWTTKSISAIKVLQSAYIPGWRKNAIRAGEECNEDLLDILVEANIIEIEAHADRKNMGMSIDDVVEECKLFYSAGQETTSTLLIWTMILLARYPDWQSKAGGRFCKFLVTINQMLTALIVSKFLNILVGNNDIVRGSKAIPTKSRTVPKELKLGNPLLPDGTEVLVPILQIHRDGELCRETTDMNCYASLGLVKLLCEQILVV</sequence>
<dbReference type="InterPro" id="IPR050665">
    <property type="entry name" value="Cytochrome_P450_Monooxygen"/>
</dbReference>
<dbReference type="GO" id="GO:0020037">
    <property type="term" value="F:heme binding"/>
    <property type="evidence" value="ECO:0007669"/>
    <property type="project" value="InterPro"/>
</dbReference>
<keyword evidence="6" id="KW-0479">Metal-binding</keyword>
<evidence type="ECO:0000256" key="11">
    <source>
        <dbReference type="ARBA" id="ARBA00023136"/>
    </source>
</evidence>
<dbReference type="PANTHER" id="PTHR24282:SF255">
    <property type="entry name" value="CYTOCHROME P450 72A11-RELATED"/>
    <property type="match status" value="1"/>
</dbReference>
<evidence type="ECO:0000256" key="5">
    <source>
        <dbReference type="ARBA" id="ARBA00022692"/>
    </source>
</evidence>
<keyword evidence="8" id="KW-0560">Oxidoreductase</keyword>
<keyword evidence="13" id="KW-1185">Reference proteome</keyword>
<proteinExistence type="inferred from homology"/>
<comment type="subcellular location">
    <subcellularLocation>
        <location evidence="2">Membrane</location>
        <topology evidence="2">Single-pass membrane protein</topology>
    </subcellularLocation>
</comment>
<name>A0A6A2YWD2_HIBSY</name>
<keyword evidence="7" id="KW-1133">Transmembrane helix</keyword>
<comment type="caution">
    <text evidence="12">The sequence shown here is derived from an EMBL/GenBank/DDBJ whole genome shotgun (WGS) entry which is preliminary data.</text>
</comment>
<organism evidence="12 13">
    <name type="scientific">Hibiscus syriacus</name>
    <name type="common">Rose of Sharon</name>
    <dbReference type="NCBI Taxonomy" id="106335"/>
    <lineage>
        <taxon>Eukaryota</taxon>
        <taxon>Viridiplantae</taxon>
        <taxon>Streptophyta</taxon>
        <taxon>Embryophyta</taxon>
        <taxon>Tracheophyta</taxon>
        <taxon>Spermatophyta</taxon>
        <taxon>Magnoliopsida</taxon>
        <taxon>eudicotyledons</taxon>
        <taxon>Gunneridae</taxon>
        <taxon>Pentapetalae</taxon>
        <taxon>rosids</taxon>
        <taxon>malvids</taxon>
        <taxon>Malvales</taxon>
        <taxon>Malvaceae</taxon>
        <taxon>Malvoideae</taxon>
        <taxon>Hibiscus</taxon>
    </lineage>
</organism>
<dbReference type="EMBL" id="VEPZ02001259">
    <property type="protein sequence ID" value="KAE8683726.1"/>
    <property type="molecule type" value="Genomic_DNA"/>
</dbReference>
<keyword evidence="4" id="KW-0349">Heme</keyword>
<evidence type="ECO:0000256" key="1">
    <source>
        <dbReference type="ARBA" id="ARBA00001971"/>
    </source>
</evidence>
<dbReference type="SUPFAM" id="SSF48264">
    <property type="entry name" value="Cytochrome P450"/>
    <property type="match status" value="1"/>
</dbReference>
<evidence type="ECO:0000256" key="10">
    <source>
        <dbReference type="ARBA" id="ARBA00023033"/>
    </source>
</evidence>
<keyword evidence="10" id="KW-0503">Monooxygenase</keyword>
<dbReference type="InterPro" id="IPR001128">
    <property type="entry name" value="Cyt_P450"/>
</dbReference>
<evidence type="ECO:0000256" key="8">
    <source>
        <dbReference type="ARBA" id="ARBA00023002"/>
    </source>
</evidence>
<protein>
    <submittedName>
        <fullName evidence="12">Uncharacterized protein</fullName>
    </submittedName>
</protein>
<evidence type="ECO:0000256" key="4">
    <source>
        <dbReference type="ARBA" id="ARBA00022617"/>
    </source>
</evidence>
<reference evidence="12" key="1">
    <citation type="submission" date="2019-09" db="EMBL/GenBank/DDBJ databases">
        <title>Draft genome information of white flower Hibiscus syriacus.</title>
        <authorList>
            <person name="Kim Y.-M."/>
        </authorList>
    </citation>
    <scope>NUCLEOTIDE SEQUENCE [LARGE SCALE GENOMIC DNA]</scope>
    <source>
        <strain evidence="12">YM2019G1</strain>
    </source>
</reference>
<evidence type="ECO:0000256" key="3">
    <source>
        <dbReference type="ARBA" id="ARBA00010617"/>
    </source>
</evidence>
<comment type="similarity">
    <text evidence="3">Belongs to the cytochrome P450 family.</text>
</comment>
<dbReference type="GO" id="GO:0016705">
    <property type="term" value="F:oxidoreductase activity, acting on paired donors, with incorporation or reduction of molecular oxygen"/>
    <property type="evidence" value="ECO:0007669"/>
    <property type="project" value="InterPro"/>
</dbReference>
<evidence type="ECO:0000256" key="2">
    <source>
        <dbReference type="ARBA" id="ARBA00004167"/>
    </source>
</evidence>
<evidence type="ECO:0000313" key="13">
    <source>
        <dbReference type="Proteomes" id="UP000436088"/>
    </source>
</evidence>
<dbReference type="AlphaFoldDB" id="A0A6A2YWD2"/>
<dbReference type="PANTHER" id="PTHR24282">
    <property type="entry name" value="CYTOCHROME P450 FAMILY MEMBER"/>
    <property type="match status" value="1"/>
</dbReference>
<evidence type="ECO:0000256" key="7">
    <source>
        <dbReference type="ARBA" id="ARBA00022989"/>
    </source>
</evidence>
<dbReference type="Pfam" id="PF00067">
    <property type="entry name" value="p450"/>
    <property type="match status" value="1"/>
</dbReference>
<keyword evidence="9" id="KW-0408">Iron</keyword>
<evidence type="ECO:0000256" key="6">
    <source>
        <dbReference type="ARBA" id="ARBA00022723"/>
    </source>
</evidence>
<dbReference type="GO" id="GO:0005506">
    <property type="term" value="F:iron ion binding"/>
    <property type="evidence" value="ECO:0007669"/>
    <property type="project" value="InterPro"/>
</dbReference>
<dbReference type="GO" id="GO:0004497">
    <property type="term" value="F:monooxygenase activity"/>
    <property type="evidence" value="ECO:0007669"/>
    <property type="project" value="UniProtKB-KW"/>
</dbReference>
<gene>
    <name evidence="12" type="ORF">F3Y22_tig00111191pilonHSYRG00175</name>
</gene>
<dbReference type="Proteomes" id="UP000436088">
    <property type="component" value="Unassembled WGS sequence"/>
</dbReference>
<evidence type="ECO:0000256" key="9">
    <source>
        <dbReference type="ARBA" id="ARBA00023004"/>
    </source>
</evidence>
<accession>A0A6A2YWD2</accession>
<keyword evidence="5" id="KW-0812">Transmembrane</keyword>
<dbReference type="Gene3D" id="1.10.630.10">
    <property type="entry name" value="Cytochrome P450"/>
    <property type="match status" value="1"/>
</dbReference>
<dbReference type="GO" id="GO:0016020">
    <property type="term" value="C:membrane"/>
    <property type="evidence" value="ECO:0007669"/>
    <property type="project" value="UniProtKB-SubCell"/>
</dbReference>